<reference evidence="2 3" key="1">
    <citation type="submission" date="2022-01" db="EMBL/GenBank/DDBJ databases">
        <title>A chromosomal length assembly of Cordylochernes scorpioides.</title>
        <authorList>
            <person name="Zeh D."/>
            <person name="Zeh J."/>
        </authorList>
    </citation>
    <scope>NUCLEOTIDE SEQUENCE [LARGE SCALE GENOMIC DNA]</scope>
    <source>
        <strain evidence="2">IN4F17</strain>
        <tissue evidence="2">Whole Body</tissue>
    </source>
</reference>
<keyword evidence="3" id="KW-1185">Reference proteome</keyword>
<evidence type="ECO:0000313" key="2">
    <source>
        <dbReference type="EMBL" id="UYV78457.1"/>
    </source>
</evidence>
<feature type="compositionally biased region" description="Basic and acidic residues" evidence="1">
    <location>
        <begin position="275"/>
        <end position="286"/>
    </location>
</feature>
<sequence length="365" mass="40559">MGASSLTKLHGRDFWNCGCLENVETSKKSAGVHLSMADLAGHILSHLPILCWRYSAIIESATDHWSHRQGGILGQKPDAEDKRGDRACRAPIHISVESDTAALCHHQSAYKGGDRACRAPIHISVESNTAALCHHQSACGGVAIKCRRVNGRCEKVLLSSDKEIIDILAEDDEADLEKEMDDCAHYQEIIIEAIVAYEDAQKQVAREVVVQDSLPDTTEKIRLPTIELPKFSSLKEWSDEENSMLVMSMKNEIEGVEKEDSETAVDSYVGVKEAKPKGDGVKDSETAIKGYESVNNSEEKTKTNKVEDSEVADQVRYFETIEAKAKDEKLADSETKVIKKSELRVWTRQLEVPLSLFGSFNFDCY</sequence>
<dbReference type="Proteomes" id="UP001235939">
    <property type="component" value="Chromosome 16"/>
</dbReference>
<proteinExistence type="predicted"/>
<evidence type="ECO:0000256" key="1">
    <source>
        <dbReference type="SAM" id="MobiDB-lite"/>
    </source>
</evidence>
<evidence type="ECO:0000313" key="3">
    <source>
        <dbReference type="Proteomes" id="UP001235939"/>
    </source>
</evidence>
<name>A0ABY6LDF4_9ARAC</name>
<feature type="compositionally biased region" description="Basic and acidic residues" evidence="1">
    <location>
        <begin position="297"/>
        <end position="307"/>
    </location>
</feature>
<feature type="region of interest" description="Disordered" evidence="1">
    <location>
        <begin position="275"/>
        <end position="307"/>
    </location>
</feature>
<dbReference type="EMBL" id="CP092878">
    <property type="protein sequence ID" value="UYV78457.1"/>
    <property type="molecule type" value="Genomic_DNA"/>
</dbReference>
<accession>A0ABY6LDF4</accession>
<protein>
    <submittedName>
        <fullName evidence="2">Uncharacterized protein</fullName>
    </submittedName>
</protein>
<organism evidence="2 3">
    <name type="scientific">Cordylochernes scorpioides</name>
    <dbReference type="NCBI Taxonomy" id="51811"/>
    <lineage>
        <taxon>Eukaryota</taxon>
        <taxon>Metazoa</taxon>
        <taxon>Ecdysozoa</taxon>
        <taxon>Arthropoda</taxon>
        <taxon>Chelicerata</taxon>
        <taxon>Arachnida</taxon>
        <taxon>Pseudoscorpiones</taxon>
        <taxon>Cheliferoidea</taxon>
        <taxon>Chernetidae</taxon>
        <taxon>Cordylochernes</taxon>
    </lineage>
</organism>
<gene>
    <name evidence="2" type="ORF">LAZ67_16001470</name>
</gene>